<dbReference type="PANTHER" id="PTHR43004:SF20">
    <property type="entry name" value="2-MONOOXYGENASE, PUTATIVE (AFU_ORTHOLOGUE AFUA_1G13660)-RELATED"/>
    <property type="match status" value="1"/>
</dbReference>
<accession>A0A9P7J6R4</accession>
<dbReference type="InterPro" id="IPR050641">
    <property type="entry name" value="RIFMO-like"/>
</dbReference>
<organism evidence="7 8">
    <name type="scientific">Suillus subaureus</name>
    <dbReference type="NCBI Taxonomy" id="48587"/>
    <lineage>
        <taxon>Eukaryota</taxon>
        <taxon>Fungi</taxon>
        <taxon>Dikarya</taxon>
        <taxon>Basidiomycota</taxon>
        <taxon>Agaricomycotina</taxon>
        <taxon>Agaricomycetes</taxon>
        <taxon>Agaricomycetidae</taxon>
        <taxon>Boletales</taxon>
        <taxon>Suillineae</taxon>
        <taxon>Suillaceae</taxon>
        <taxon>Suillus</taxon>
    </lineage>
</organism>
<comment type="caution">
    <text evidence="7">The sequence shown here is derived from an EMBL/GenBank/DDBJ whole genome shotgun (WGS) entry which is preliminary data.</text>
</comment>
<dbReference type="InterPro" id="IPR036188">
    <property type="entry name" value="FAD/NAD-bd_sf"/>
</dbReference>
<dbReference type="EMBL" id="JABBWG010000053">
    <property type="protein sequence ID" value="KAG1805445.1"/>
    <property type="molecule type" value="Genomic_DNA"/>
</dbReference>
<proteinExistence type="inferred from homology"/>
<keyword evidence="4" id="KW-0560">Oxidoreductase</keyword>
<dbReference type="GO" id="GO:0016709">
    <property type="term" value="F:oxidoreductase activity, acting on paired donors, with incorporation or reduction of molecular oxygen, NAD(P)H as one donor, and incorporation of one atom of oxygen"/>
    <property type="evidence" value="ECO:0007669"/>
    <property type="project" value="UniProtKB-ARBA"/>
</dbReference>
<dbReference type="PRINTS" id="PR00420">
    <property type="entry name" value="RNGMNOXGNASE"/>
</dbReference>
<evidence type="ECO:0000313" key="7">
    <source>
        <dbReference type="EMBL" id="KAG1805445.1"/>
    </source>
</evidence>
<dbReference type="CDD" id="cd02979">
    <property type="entry name" value="PHOX_C"/>
    <property type="match status" value="1"/>
</dbReference>
<dbReference type="Pfam" id="PF01494">
    <property type="entry name" value="FAD_binding_3"/>
    <property type="match status" value="1"/>
</dbReference>
<dbReference type="InterPro" id="IPR036249">
    <property type="entry name" value="Thioredoxin-like_sf"/>
</dbReference>
<keyword evidence="3" id="KW-0274">FAD</keyword>
<dbReference type="SUPFAM" id="SSF54373">
    <property type="entry name" value="FAD-linked reductases, C-terminal domain"/>
    <property type="match status" value="1"/>
</dbReference>
<evidence type="ECO:0000259" key="6">
    <source>
        <dbReference type="Pfam" id="PF07976"/>
    </source>
</evidence>
<keyword evidence="8" id="KW-1185">Reference proteome</keyword>
<reference evidence="7" key="1">
    <citation type="journal article" date="2020" name="New Phytol.">
        <title>Comparative genomics reveals dynamic genome evolution in host specialist ectomycorrhizal fungi.</title>
        <authorList>
            <person name="Lofgren L.A."/>
            <person name="Nguyen N.H."/>
            <person name="Vilgalys R."/>
            <person name="Ruytinx J."/>
            <person name="Liao H.L."/>
            <person name="Branco S."/>
            <person name="Kuo A."/>
            <person name="LaButti K."/>
            <person name="Lipzen A."/>
            <person name="Andreopoulos W."/>
            <person name="Pangilinan J."/>
            <person name="Riley R."/>
            <person name="Hundley H."/>
            <person name="Na H."/>
            <person name="Barry K."/>
            <person name="Grigoriev I.V."/>
            <person name="Stajich J.E."/>
            <person name="Kennedy P.G."/>
        </authorList>
    </citation>
    <scope>NUCLEOTIDE SEQUENCE</scope>
    <source>
        <strain evidence="7">MN1</strain>
    </source>
</reference>
<dbReference type="Gene3D" id="3.50.50.60">
    <property type="entry name" value="FAD/NAD(P)-binding domain"/>
    <property type="match status" value="1"/>
</dbReference>
<comment type="similarity">
    <text evidence="1">Belongs to the PheA/TfdB FAD monooxygenase family.</text>
</comment>
<feature type="domain" description="FAD-binding" evidence="5">
    <location>
        <begin position="10"/>
        <end position="380"/>
    </location>
</feature>
<dbReference type="PANTHER" id="PTHR43004">
    <property type="entry name" value="TRK SYSTEM POTASSIUM UPTAKE PROTEIN"/>
    <property type="match status" value="1"/>
</dbReference>
<dbReference type="AlphaFoldDB" id="A0A9P7J6R4"/>
<dbReference type="RefSeq" id="XP_041187228.1">
    <property type="nucleotide sequence ID" value="XM_041344232.1"/>
</dbReference>
<evidence type="ECO:0000256" key="4">
    <source>
        <dbReference type="ARBA" id="ARBA00023002"/>
    </source>
</evidence>
<keyword evidence="2" id="KW-0285">Flavoprotein</keyword>
<dbReference type="InterPro" id="IPR002938">
    <property type="entry name" value="FAD-bd"/>
</dbReference>
<dbReference type="SUPFAM" id="SSF51905">
    <property type="entry name" value="FAD/NAD(P)-binding domain"/>
    <property type="match status" value="1"/>
</dbReference>
<dbReference type="SUPFAM" id="SSF52833">
    <property type="entry name" value="Thioredoxin-like"/>
    <property type="match status" value="1"/>
</dbReference>
<dbReference type="Proteomes" id="UP000807769">
    <property type="component" value="Unassembled WGS sequence"/>
</dbReference>
<evidence type="ECO:0000256" key="1">
    <source>
        <dbReference type="ARBA" id="ARBA00007801"/>
    </source>
</evidence>
<gene>
    <name evidence="7" type="ORF">BJ212DRAFT_866612</name>
</gene>
<feature type="domain" description="Phenol hydroxylase-like C-terminal dimerisation" evidence="6">
    <location>
        <begin position="421"/>
        <end position="478"/>
    </location>
</feature>
<name>A0A9P7J6R4_9AGAM</name>
<dbReference type="Gene3D" id="3.30.9.10">
    <property type="entry name" value="D-Amino Acid Oxidase, subunit A, domain 2"/>
    <property type="match status" value="1"/>
</dbReference>
<evidence type="ECO:0000256" key="3">
    <source>
        <dbReference type="ARBA" id="ARBA00022827"/>
    </source>
</evidence>
<dbReference type="Pfam" id="PF07976">
    <property type="entry name" value="Phe_hydrox_dim"/>
    <property type="match status" value="2"/>
</dbReference>
<dbReference type="InterPro" id="IPR012941">
    <property type="entry name" value="Phe_hydrox_C_dim_dom"/>
</dbReference>
<feature type="domain" description="Phenol hydroxylase-like C-terminal dimerisation" evidence="6">
    <location>
        <begin position="479"/>
        <end position="580"/>
    </location>
</feature>
<dbReference type="Gene3D" id="3.40.30.20">
    <property type="match status" value="2"/>
</dbReference>
<evidence type="ECO:0000313" key="8">
    <source>
        <dbReference type="Proteomes" id="UP000807769"/>
    </source>
</evidence>
<evidence type="ECO:0000259" key="5">
    <source>
        <dbReference type="Pfam" id="PF01494"/>
    </source>
</evidence>
<protein>
    <submittedName>
        <fullName evidence="7">FAD binding domain-containing protein</fullName>
    </submittedName>
</protein>
<dbReference type="GeneID" id="64638248"/>
<evidence type="ECO:0000256" key="2">
    <source>
        <dbReference type="ARBA" id="ARBA00022630"/>
    </source>
</evidence>
<dbReference type="OrthoDB" id="1716816at2759"/>
<dbReference type="InterPro" id="IPR038220">
    <property type="entry name" value="PHOX_C_sf"/>
</dbReference>
<dbReference type="GO" id="GO:0071949">
    <property type="term" value="F:FAD binding"/>
    <property type="evidence" value="ECO:0007669"/>
    <property type="project" value="InterPro"/>
</dbReference>
<sequence>MPLPFVCHSEVDVLIIGAGPAGLMCANALANARVNVRIVDQKAVKLTTGEGDGITPRTTEVLQSYGLAERLLRESCQLHLASFYNPSATGGIELTDRIASVTAPSARYPFEAALHQGAIQDIFIDSMTPLGVEVQRSTIPTSIELSKDENELVDPTSYPVRVVLQRLDKSEDEPQEEIVHAKFVVGCDGAHSWVRKQVDITMDGEQSDSIWGVVDMVTPDTDFPDVRNKALIHSNHGSVIFVPREQDRIRIYIQLKDKDVINPMTGRVDKEKMGPEQILETAQKSIVPYKLTRKSEFIWWTIYSVGQRVASKYSINNRVFIAGDACHTHSPKAGQGMNASINDSHNLAWKIALVIRGWADMPLLSTYESERRQYALDLIAFDKMWSTLCCDKPLTEQNGDGVSPDHFLKTFQTDFTSGIGVHYQPSVVVNDRNQELASGLVLGKRVPPYKFMRAADAWPFELQDLLPSDFLFKLLVFTEKSFLNRYAMHGTSRFDIITISKGRKQTFNIFLLPALLRSHWSKVFIDDTDPTGRFGGEGYSYYGVGAEGAVVAVRPDGYVGAIAPLDHVEDLDAYFASFMKIPA</sequence>